<sequence length="196" mass="23441">MQTQMNWYQRDPEILETAQILVNLKKEIQQRKVNYQPINEEFIKTIRKETEEEKQQTERKKNEEKKEEEEKKKEEKKGENSDDEFLFKFRNFVTQNPPPRVGFRLSYISQFKPDLIHGWNPDTVIHAKNDPPNQVEIEDDLFVMVEKSTGQSKKNVRRSVAAYLAKIGLENITKYQRGKMVFKRNLNRKPLQSKKI</sequence>
<feature type="region of interest" description="Disordered" evidence="1">
    <location>
        <begin position="50"/>
        <end position="80"/>
    </location>
</feature>
<evidence type="ECO:0000256" key="1">
    <source>
        <dbReference type="SAM" id="MobiDB-lite"/>
    </source>
</evidence>
<gene>
    <name evidence="2" type="ORF">M0811_14793</name>
</gene>
<evidence type="ECO:0000313" key="2">
    <source>
        <dbReference type="EMBL" id="KAJ5078682.1"/>
    </source>
</evidence>
<dbReference type="Proteomes" id="UP001149090">
    <property type="component" value="Unassembled WGS sequence"/>
</dbReference>
<comment type="caution">
    <text evidence="2">The sequence shown here is derived from an EMBL/GenBank/DDBJ whole genome shotgun (WGS) entry which is preliminary data.</text>
</comment>
<proteinExistence type="predicted"/>
<organism evidence="2 3">
    <name type="scientific">Anaeramoeba ignava</name>
    <name type="common">Anaerobic marine amoeba</name>
    <dbReference type="NCBI Taxonomy" id="1746090"/>
    <lineage>
        <taxon>Eukaryota</taxon>
        <taxon>Metamonada</taxon>
        <taxon>Anaeramoebidae</taxon>
        <taxon>Anaeramoeba</taxon>
    </lineage>
</organism>
<keyword evidence="3" id="KW-1185">Reference proteome</keyword>
<accession>A0A9Q0LTJ8</accession>
<dbReference type="EMBL" id="JAPDFW010000050">
    <property type="protein sequence ID" value="KAJ5078682.1"/>
    <property type="molecule type" value="Genomic_DNA"/>
</dbReference>
<evidence type="ECO:0000313" key="3">
    <source>
        <dbReference type="Proteomes" id="UP001149090"/>
    </source>
</evidence>
<reference evidence="2" key="1">
    <citation type="submission" date="2022-10" db="EMBL/GenBank/DDBJ databases">
        <title>Novel sulphate-reducing endosymbionts in the free-living metamonad Anaeramoeba.</title>
        <authorList>
            <person name="Jerlstrom-Hultqvist J."/>
            <person name="Cepicka I."/>
            <person name="Gallot-Lavallee L."/>
            <person name="Salas-Leiva D."/>
            <person name="Curtis B.A."/>
            <person name="Zahonova K."/>
            <person name="Pipaliya S."/>
            <person name="Dacks J."/>
            <person name="Roger A.J."/>
        </authorList>
    </citation>
    <scope>NUCLEOTIDE SEQUENCE</scope>
    <source>
        <strain evidence="2">BMAN</strain>
    </source>
</reference>
<name>A0A9Q0LTJ8_ANAIG</name>
<protein>
    <submittedName>
        <fullName evidence="2">Sh3 domain-binding glutamic acid-rich-like protein</fullName>
    </submittedName>
</protein>
<dbReference type="AlphaFoldDB" id="A0A9Q0LTJ8"/>